<keyword evidence="11" id="KW-0963">Cytoplasm</keyword>
<evidence type="ECO:0000256" key="12">
    <source>
        <dbReference type="SAM" id="MobiDB-lite"/>
    </source>
</evidence>
<keyword evidence="15" id="KW-1185">Reference proteome</keyword>
<dbReference type="Pfam" id="PF00625">
    <property type="entry name" value="Guanylate_kin"/>
    <property type="match status" value="1"/>
</dbReference>
<sequence>MSDDATAAPRGSSTNPPDVDRVAAARAAVAARRARAVVKRDVAERRRSPLAVAETAWASDDARIPESSLRVRELLTSIPSVGPLRADRAMAELGIAASKRVGGLGVRQRTKLRTWLQDRGLGQRTGRLVVLAGPTAVGKGTVSRHIREQYPDVLLSVSATTRAPRPGEIEGEHYYFVSDADFDRMIADDEFLEWATVHNASRYGTPRGPIDAALATGRSVLLEIDLQGARAVKRSMPEALLVFLSPPTWEELVRRLIGRGTESSEEQARRLETAKVELAAVGEFDVEVVNDEVGRAAAEVVAQLDVGAV</sequence>
<comment type="caution">
    <text evidence="14">The sequence shown here is derived from an EMBL/GenBank/DDBJ whole genome shotgun (WGS) entry which is preliminary data.</text>
</comment>
<evidence type="ECO:0000259" key="13">
    <source>
        <dbReference type="PROSITE" id="PS50052"/>
    </source>
</evidence>
<evidence type="ECO:0000256" key="6">
    <source>
        <dbReference type="ARBA" id="ARBA00022741"/>
    </source>
</evidence>
<dbReference type="CDD" id="cd00071">
    <property type="entry name" value="GMPK"/>
    <property type="match status" value="1"/>
</dbReference>
<dbReference type="EMBL" id="VHQG01000002">
    <property type="protein sequence ID" value="TPW76323.1"/>
    <property type="molecule type" value="Genomic_DNA"/>
</dbReference>
<evidence type="ECO:0000256" key="4">
    <source>
        <dbReference type="ARBA" id="ARBA00016296"/>
    </source>
</evidence>
<keyword evidence="7 11" id="KW-0418">Kinase</keyword>
<evidence type="ECO:0000256" key="5">
    <source>
        <dbReference type="ARBA" id="ARBA00022679"/>
    </source>
</evidence>
<dbReference type="SMART" id="SM00072">
    <property type="entry name" value="GuKc"/>
    <property type="match status" value="1"/>
</dbReference>
<gene>
    <name evidence="11" type="primary">gmk</name>
    <name evidence="14" type="ORF">FJ657_11105</name>
</gene>
<feature type="region of interest" description="Disordered" evidence="12">
    <location>
        <begin position="1"/>
        <end position="21"/>
    </location>
</feature>
<feature type="domain" description="Guanylate kinase-like" evidence="13">
    <location>
        <begin position="126"/>
        <end position="305"/>
    </location>
</feature>
<keyword evidence="8 11" id="KW-0067">ATP-binding</keyword>
<evidence type="ECO:0000256" key="8">
    <source>
        <dbReference type="ARBA" id="ARBA00022840"/>
    </source>
</evidence>
<accession>A0A506Y327</accession>
<evidence type="ECO:0000256" key="3">
    <source>
        <dbReference type="ARBA" id="ARBA00012961"/>
    </source>
</evidence>
<dbReference type="PANTHER" id="PTHR23117">
    <property type="entry name" value="GUANYLATE KINASE-RELATED"/>
    <property type="match status" value="1"/>
</dbReference>
<dbReference type="InterPro" id="IPR055201">
    <property type="entry name" value="IHF-like_H2TH"/>
</dbReference>
<dbReference type="InterPro" id="IPR017665">
    <property type="entry name" value="Guanylate_kinase"/>
</dbReference>
<dbReference type="PANTHER" id="PTHR23117:SF13">
    <property type="entry name" value="GUANYLATE KINASE"/>
    <property type="match status" value="1"/>
</dbReference>
<evidence type="ECO:0000256" key="9">
    <source>
        <dbReference type="ARBA" id="ARBA00030128"/>
    </source>
</evidence>
<protein>
    <recommendedName>
        <fullName evidence="4 11">Guanylate kinase</fullName>
        <ecNumber evidence="3 11">2.7.4.8</ecNumber>
    </recommendedName>
    <alternativeName>
        <fullName evidence="9 11">GMP kinase</fullName>
    </alternativeName>
</protein>
<organism evidence="14 15">
    <name type="scientific">Schumannella soli</name>
    <dbReference type="NCBI Taxonomy" id="2590779"/>
    <lineage>
        <taxon>Bacteria</taxon>
        <taxon>Bacillati</taxon>
        <taxon>Actinomycetota</taxon>
        <taxon>Actinomycetes</taxon>
        <taxon>Micrococcales</taxon>
        <taxon>Microbacteriaceae</taxon>
        <taxon>Schumannella</taxon>
    </lineage>
</organism>
<dbReference type="InterPro" id="IPR047806">
    <property type="entry name" value="IHF_actinobact"/>
</dbReference>
<dbReference type="NCBIfam" id="TIGR03263">
    <property type="entry name" value="guanyl_kin"/>
    <property type="match status" value="1"/>
</dbReference>
<dbReference type="PROSITE" id="PS50052">
    <property type="entry name" value="GUANYLATE_KINASE_2"/>
    <property type="match status" value="1"/>
</dbReference>
<dbReference type="InterPro" id="IPR020590">
    <property type="entry name" value="Guanylate_kinase_CS"/>
</dbReference>
<reference evidence="14 15" key="1">
    <citation type="submission" date="2019-06" db="EMBL/GenBank/DDBJ databases">
        <authorList>
            <person name="Li F."/>
        </authorList>
    </citation>
    <scope>NUCLEOTIDE SEQUENCE [LARGE SCALE GENOMIC DNA]</scope>
    <source>
        <strain evidence="14 15">10F1D-1</strain>
    </source>
</reference>
<dbReference type="InterPro" id="IPR027417">
    <property type="entry name" value="P-loop_NTPase"/>
</dbReference>
<evidence type="ECO:0000256" key="2">
    <source>
        <dbReference type="ARBA" id="ARBA00005790"/>
    </source>
</evidence>
<name>A0A506Y327_9MICO</name>
<comment type="function">
    <text evidence="1 11">Essential for recycling GMP and indirectly, cGMP.</text>
</comment>
<keyword evidence="6 11" id="KW-0547">Nucleotide-binding</keyword>
<dbReference type="NCBIfam" id="NF041260">
    <property type="entry name" value="actino_IHF"/>
    <property type="match status" value="1"/>
</dbReference>
<dbReference type="HAMAP" id="MF_00328">
    <property type="entry name" value="Guanylate_kinase"/>
    <property type="match status" value="1"/>
</dbReference>
<dbReference type="Proteomes" id="UP000316252">
    <property type="component" value="Unassembled WGS sequence"/>
</dbReference>
<dbReference type="InterPro" id="IPR008145">
    <property type="entry name" value="GK/Ca_channel_bsu"/>
</dbReference>
<evidence type="ECO:0000256" key="1">
    <source>
        <dbReference type="ARBA" id="ARBA00003531"/>
    </source>
</evidence>
<dbReference type="EC" id="2.7.4.8" evidence="3 11"/>
<evidence type="ECO:0000256" key="10">
    <source>
        <dbReference type="ARBA" id="ARBA00048594"/>
    </source>
</evidence>
<comment type="similarity">
    <text evidence="2 11">Belongs to the guanylate kinase family.</text>
</comment>
<dbReference type="Pfam" id="PF22525">
    <property type="entry name" value="H2TH_5"/>
    <property type="match status" value="1"/>
</dbReference>
<evidence type="ECO:0000313" key="14">
    <source>
        <dbReference type="EMBL" id="TPW76323.1"/>
    </source>
</evidence>
<dbReference type="Gene3D" id="3.40.50.300">
    <property type="entry name" value="P-loop containing nucleotide triphosphate hydrolases"/>
    <property type="match status" value="1"/>
</dbReference>
<proteinExistence type="inferred from homology"/>
<evidence type="ECO:0000313" key="15">
    <source>
        <dbReference type="Proteomes" id="UP000316252"/>
    </source>
</evidence>
<dbReference type="OrthoDB" id="9808150at2"/>
<dbReference type="GO" id="GO:0005524">
    <property type="term" value="F:ATP binding"/>
    <property type="evidence" value="ECO:0007669"/>
    <property type="project" value="UniProtKB-UniRule"/>
</dbReference>
<keyword evidence="5 11" id="KW-0808">Transferase</keyword>
<dbReference type="AlphaFoldDB" id="A0A506Y327"/>
<comment type="subcellular location">
    <subcellularLocation>
        <location evidence="11">Cytoplasm</location>
    </subcellularLocation>
</comment>
<dbReference type="GO" id="GO:0004385">
    <property type="term" value="F:GMP kinase activity"/>
    <property type="evidence" value="ECO:0007669"/>
    <property type="project" value="UniProtKB-UniRule"/>
</dbReference>
<evidence type="ECO:0000256" key="11">
    <source>
        <dbReference type="HAMAP-Rule" id="MF_00328"/>
    </source>
</evidence>
<comment type="catalytic activity">
    <reaction evidence="10 11">
        <text>GMP + ATP = GDP + ADP</text>
        <dbReference type="Rhea" id="RHEA:20780"/>
        <dbReference type="ChEBI" id="CHEBI:30616"/>
        <dbReference type="ChEBI" id="CHEBI:58115"/>
        <dbReference type="ChEBI" id="CHEBI:58189"/>
        <dbReference type="ChEBI" id="CHEBI:456216"/>
        <dbReference type="EC" id="2.7.4.8"/>
    </reaction>
</comment>
<dbReference type="Gene3D" id="3.30.63.10">
    <property type="entry name" value="Guanylate Kinase phosphate binding domain"/>
    <property type="match status" value="1"/>
</dbReference>
<feature type="binding site" evidence="11">
    <location>
        <begin position="133"/>
        <end position="140"/>
    </location>
    <ligand>
        <name>ATP</name>
        <dbReference type="ChEBI" id="CHEBI:30616"/>
    </ligand>
</feature>
<dbReference type="Gene3D" id="1.10.8.50">
    <property type="match status" value="1"/>
</dbReference>
<evidence type="ECO:0000256" key="7">
    <source>
        <dbReference type="ARBA" id="ARBA00022777"/>
    </source>
</evidence>
<dbReference type="SUPFAM" id="SSF52540">
    <property type="entry name" value="P-loop containing nucleoside triphosphate hydrolases"/>
    <property type="match status" value="1"/>
</dbReference>
<dbReference type="RefSeq" id="WP_141163679.1">
    <property type="nucleotide sequence ID" value="NZ_VHQG01000002.1"/>
</dbReference>
<dbReference type="PROSITE" id="PS00856">
    <property type="entry name" value="GUANYLATE_KINASE_1"/>
    <property type="match status" value="1"/>
</dbReference>
<dbReference type="GO" id="GO:0005829">
    <property type="term" value="C:cytosol"/>
    <property type="evidence" value="ECO:0007669"/>
    <property type="project" value="TreeGrafter"/>
</dbReference>
<dbReference type="InterPro" id="IPR008144">
    <property type="entry name" value="Guanylate_kin-like_dom"/>
</dbReference>
<dbReference type="FunFam" id="3.30.63.10:FF:000002">
    <property type="entry name" value="Guanylate kinase 1"/>
    <property type="match status" value="1"/>
</dbReference>